<dbReference type="Pfam" id="PF03478">
    <property type="entry name" value="Beta-prop_KIB1-4"/>
    <property type="match status" value="1"/>
</dbReference>
<dbReference type="InterPro" id="IPR005174">
    <property type="entry name" value="KIB1-4_b-propeller"/>
</dbReference>
<protein>
    <recommendedName>
        <fullName evidence="1">KIB1-4 beta-propeller domain-containing protein</fullName>
    </recommendedName>
</protein>
<sequence length="477" mass="53937">MDWGEMLFLLAAGPARCCSLFGLGETVDWDRAERICCCCCCVCCMRGMQCSVEMSLGGQRGRSRPLDSVLEIQNQAKQQLQRAAMVVAAAHAEVLPLSKATAIADWSCLPYDLVRRIAESFLTTNDVDWYMDLRAVCHDWRSATDDPRNNTSDCRFRPRGWIILDEAFESDTRRLLLNTATGRLIHKELVPLSDYYVVATTLEGFFILADKSPPHAARIFSPLTGAMIHFKAPMPPDGEVTAAVCFIMDLPILNLFCGSSHKHYMAYTESESFFARDYEDAIYSFLQRVIKGGFDGGWTESTMLDELVRKMGNLMMLLRVDPHKFFSDDLPVTEHENNVRCFLVEFGGQVLIIIKRQLLTMVCKFEANSDKLVPLMSISNHAIFIGHQRCLVVDADNFPGIEANCIYYIEHLGSSSHICMRNLQDQKAERISKAVDFVKQDKQFVLVADRPFTIIQLLSSYTINIRDSELALQQQIT</sequence>
<feature type="domain" description="KIB1-4 beta-propeller" evidence="1">
    <location>
        <begin position="202"/>
        <end position="414"/>
    </location>
</feature>
<evidence type="ECO:0000313" key="2">
    <source>
        <dbReference type="EnsemblPlants" id="EMT18159"/>
    </source>
</evidence>
<dbReference type="EnsemblPlants" id="EMT18159">
    <property type="protein sequence ID" value="EMT18159"/>
    <property type="gene ID" value="F775_12927"/>
</dbReference>
<dbReference type="ExpressionAtlas" id="R7WEQ3">
    <property type="expression patterns" value="baseline"/>
</dbReference>
<dbReference type="AlphaFoldDB" id="R7WEQ3"/>
<accession>R7WEQ3</accession>
<organism evidence="2">
    <name type="scientific">Aegilops tauschii</name>
    <name type="common">Tausch's goatgrass</name>
    <name type="synonym">Aegilops squarrosa</name>
    <dbReference type="NCBI Taxonomy" id="37682"/>
    <lineage>
        <taxon>Eukaryota</taxon>
        <taxon>Viridiplantae</taxon>
        <taxon>Streptophyta</taxon>
        <taxon>Embryophyta</taxon>
        <taxon>Tracheophyta</taxon>
        <taxon>Spermatophyta</taxon>
        <taxon>Magnoliopsida</taxon>
        <taxon>Liliopsida</taxon>
        <taxon>Poales</taxon>
        <taxon>Poaceae</taxon>
        <taxon>BOP clade</taxon>
        <taxon>Pooideae</taxon>
        <taxon>Triticodae</taxon>
        <taxon>Triticeae</taxon>
        <taxon>Triticinae</taxon>
        <taxon>Aegilops</taxon>
    </lineage>
</organism>
<evidence type="ECO:0000259" key="1">
    <source>
        <dbReference type="Pfam" id="PF03478"/>
    </source>
</evidence>
<reference evidence="2" key="1">
    <citation type="submission" date="2015-06" db="UniProtKB">
        <authorList>
            <consortium name="EnsemblPlants"/>
        </authorList>
    </citation>
    <scope>IDENTIFICATION</scope>
</reference>
<proteinExistence type="predicted"/>
<dbReference type="PANTHER" id="PTHR33165">
    <property type="entry name" value="F-BOX DOMAIN CONTAINING PROTEIN-LIKE-RELATED"/>
    <property type="match status" value="1"/>
</dbReference>
<dbReference type="PANTHER" id="PTHR33165:SF99">
    <property type="entry name" value="DUF295 DOMAIN-CONTAINING PROTEIN"/>
    <property type="match status" value="1"/>
</dbReference>
<name>R7WEQ3_AEGTA</name>